<evidence type="ECO:0000256" key="1">
    <source>
        <dbReference type="ARBA" id="ARBA00007191"/>
    </source>
</evidence>
<protein>
    <recommendedName>
        <fullName evidence="2">Roadblock/LAMTOR2 domain-containing protein</fullName>
    </recommendedName>
</protein>
<evidence type="ECO:0000313" key="3">
    <source>
        <dbReference type="EMBL" id="CAL8125344.1"/>
    </source>
</evidence>
<dbReference type="SMART" id="SM00960">
    <property type="entry name" value="Robl_LC7"/>
    <property type="match status" value="1"/>
</dbReference>
<name>A0ABP1RE73_9HEXA</name>
<dbReference type="EMBL" id="CAXLJM020000069">
    <property type="protein sequence ID" value="CAL8125344.1"/>
    <property type="molecule type" value="Genomic_DNA"/>
</dbReference>
<dbReference type="SUPFAM" id="SSF103196">
    <property type="entry name" value="Roadblock/LC7 domain"/>
    <property type="match status" value="1"/>
</dbReference>
<reference evidence="3 4" key="1">
    <citation type="submission" date="2024-08" db="EMBL/GenBank/DDBJ databases">
        <authorList>
            <person name="Cucini C."/>
            <person name="Frati F."/>
        </authorList>
    </citation>
    <scope>NUCLEOTIDE SEQUENCE [LARGE SCALE GENOMIC DNA]</scope>
</reference>
<comment type="similarity">
    <text evidence="1">Belongs to the GAMAD family.</text>
</comment>
<dbReference type="Proteomes" id="UP001642540">
    <property type="component" value="Unassembled WGS sequence"/>
</dbReference>
<dbReference type="InterPro" id="IPR004942">
    <property type="entry name" value="Roadblock/LAMTOR2_dom"/>
</dbReference>
<keyword evidence="4" id="KW-1185">Reference proteome</keyword>
<proteinExistence type="inferred from homology"/>
<feature type="domain" description="Roadblock/LAMTOR2" evidence="2">
    <location>
        <begin position="22"/>
        <end position="110"/>
    </location>
</feature>
<dbReference type="PANTHER" id="PTHR10779">
    <property type="entry name" value="DYNEIN LIGHT CHAIN ROADBLOCK"/>
    <property type="match status" value="1"/>
</dbReference>
<evidence type="ECO:0000259" key="2">
    <source>
        <dbReference type="SMART" id="SM00960"/>
    </source>
</evidence>
<accession>A0ABP1RE73</accession>
<dbReference type="Gene3D" id="3.30.450.30">
    <property type="entry name" value="Dynein light chain 2a, cytoplasmic"/>
    <property type="match status" value="1"/>
</dbReference>
<gene>
    <name evidence="3" type="ORF">ODALV1_LOCUS20935</name>
</gene>
<evidence type="ECO:0000313" key="4">
    <source>
        <dbReference type="Proteomes" id="UP001642540"/>
    </source>
</evidence>
<comment type="caution">
    <text evidence="3">The sequence shown here is derived from an EMBL/GenBank/DDBJ whole genome shotgun (WGS) entry which is preliminary data.</text>
</comment>
<organism evidence="3 4">
    <name type="scientific">Orchesella dallaii</name>
    <dbReference type="NCBI Taxonomy" id="48710"/>
    <lineage>
        <taxon>Eukaryota</taxon>
        <taxon>Metazoa</taxon>
        <taxon>Ecdysozoa</taxon>
        <taxon>Arthropoda</taxon>
        <taxon>Hexapoda</taxon>
        <taxon>Collembola</taxon>
        <taxon>Entomobryomorpha</taxon>
        <taxon>Entomobryoidea</taxon>
        <taxon>Orchesellidae</taxon>
        <taxon>Orchesellinae</taxon>
        <taxon>Orchesella</taxon>
    </lineage>
</organism>
<sequence length="118" mass="13224">MGERERDKGGPRNDDYMFVEKVEKMIDRIAGHKGVEGVIVCDKDGAAIQTTMDNTNTVMYAEGVRNMANIGLSMIRDVDPTNDLTFIRIGTKKLEMMAHLNPEYCAIVVQSRIKTSKN</sequence>
<dbReference type="Pfam" id="PF03259">
    <property type="entry name" value="Robl_LC7"/>
    <property type="match status" value="1"/>
</dbReference>